<evidence type="ECO:0000313" key="3">
    <source>
        <dbReference type="EMBL" id="KAJ1132492.1"/>
    </source>
</evidence>
<keyword evidence="2" id="KW-0812">Transmembrane</keyword>
<dbReference type="EMBL" id="JANPWB010000011">
    <property type="protein sequence ID" value="KAJ1132492.1"/>
    <property type="molecule type" value="Genomic_DNA"/>
</dbReference>
<evidence type="ECO:0000256" key="2">
    <source>
        <dbReference type="SAM" id="Phobius"/>
    </source>
</evidence>
<name>A0AAV7PVX6_PLEWA</name>
<keyword evidence="2" id="KW-0472">Membrane</keyword>
<proteinExistence type="predicted"/>
<keyword evidence="2" id="KW-1133">Transmembrane helix</keyword>
<gene>
    <name evidence="3" type="ORF">NDU88_010801</name>
</gene>
<dbReference type="AlphaFoldDB" id="A0AAV7PVX6"/>
<protein>
    <submittedName>
        <fullName evidence="3">Uncharacterized protein</fullName>
    </submittedName>
</protein>
<reference evidence="3" key="1">
    <citation type="journal article" date="2022" name="bioRxiv">
        <title>Sequencing and chromosome-scale assembly of the giantPleurodeles waltlgenome.</title>
        <authorList>
            <person name="Brown T."/>
            <person name="Elewa A."/>
            <person name="Iarovenko S."/>
            <person name="Subramanian E."/>
            <person name="Araus A.J."/>
            <person name="Petzold A."/>
            <person name="Susuki M."/>
            <person name="Suzuki K.-i.T."/>
            <person name="Hayashi T."/>
            <person name="Toyoda A."/>
            <person name="Oliveira C."/>
            <person name="Osipova E."/>
            <person name="Leigh N.D."/>
            <person name="Simon A."/>
            <person name="Yun M.H."/>
        </authorList>
    </citation>
    <scope>NUCLEOTIDE SEQUENCE</scope>
    <source>
        <strain evidence="3">20211129_DDA</strain>
        <tissue evidence="3">Liver</tissue>
    </source>
</reference>
<feature type="region of interest" description="Disordered" evidence="1">
    <location>
        <begin position="59"/>
        <end position="95"/>
    </location>
</feature>
<organism evidence="3 4">
    <name type="scientific">Pleurodeles waltl</name>
    <name type="common">Iberian ribbed newt</name>
    <dbReference type="NCBI Taxonomy" id="8319"/>
    <lineage>
        <taxon>Eukaryota</taxon>
        <taxon>Metazoa</taxon>
        <taxon>Chordata</taxon>
        <taxon>Craniata</taxon>
        <taxon>Vertebrata</taxon>
        <taxon>Euteleostomi</taxon>
        <taxon>Amphibia</taxon>
        <taxon>Batrachia</taxon>
        <taxon>Caudata</taxon>
        <taxon>Salamandroidea</taxon>
        <taxon>Salamandridae</taxon>
        <taxon>Pleurodelinae</taxon>
        <taxon>Pleurodeles</taxon>
    </lineage>
</organism>
<dbReference type="Proteomes" id="UP001066276">
    <property type="component" value="Chromosome 7"/>
</dbReference>
<accession>A0AAV7PVX6</accession>
<evidence type="ECO:0000313" key="4">
    <source>
        <dbReference type="Proteomes" id="UP001066276"/>
    </source>
</evidence>
<feature type="transmembrane region" description="Helical" evidence="2">
    <location>
        <begin position="31"/>
        <end position="52"/>
    </location>
</feature>
<sequence>MWSALCPNEAHGEHFILSSKRMKNTFVSPRALLSFILLCEGCLYFAFCITNLPQEMWPGQRTKEEPARGLTMSEKPPKSRASSRQALEGSGRAPRGLAEYNGLTVHTHRMVPGVCTARHLQGEAGRSIPGGQQSGELLSVPLRLPPPRAEVLKATWGAWVVEGESLFLPFQRHTSGGMSTMANRTRREHPTEAPFVLGHLSTAAILVPHYP</sequence>
<keyword evidence="4" id="KW-1185">Reference proteome</keyword>
<comment type="caution">
    <text evidence="3">The sequence shown here is derived from an EMBL/GenBank/DDBJ whole genome shotgun (WGS) entry which is preliminary data.</text>
</comment>
<evidence type="ECO:0000256" key="1">
    <source>
        <dbReference type="SAM" id="MobiDB-lite"/>
    </source>
</evidence>